<dbReference type="InterPro" id="IPR011706">
    <property type="entry name" value="Cu-oxidase_C"/>
</dbReference>
<protein>
    <submittedName>
        <fullName evidence="6">Multicopper oxidase family protein</fullName>
    </submittedName>
</protein>
<keyword evidence="1" id="KW-0479">Metal-binding</keyword>
<dbReference type="CDD" id="cd13853">
    <property type="entry name" value="CuRO_1_Tth-MCO_like"/>
    <property type="match status" value="1"/>
</dbReference>
<dbReference type="AlphaFoldDB" id="A0A951PBL2"/>
<reference evidence="6" key="1">
    <citation type="submission" date="2021-05" db="EMBL/GenBank/DDBJ databases">
        <authorList>
            <person name="Pietrasiak N."/>
            <person name="Ward R."/>
            <person name="Stajich J.E."/>
            <person name="Kurbessoian T."/>
        </authorList>
    </citation>
    <scope>NUCLEOTIDE SEQUENCE</scope>
    <source>
        <strain evidence="6">GSE-TBD4-15B</strain>
    </source>
</reference>
<dbReference type="Pfam" id="PF00394">
    <property type="entry name" value="Cu-oxidase"/>
    <property type="match status" value="1"/>
</dbReference>
<dbReference type="PANTHER" id="PTHR11709">
    <property type="entry name" value="MULTI-COPPER OXIDASE"/>
    <property type="match status" value="1"/>
</dbReference>
<evidence type="ECO:0000313" key="6">
    <source>
        <dbReference type="EMBL" id="MBW4466302.1"/>
    </source>
</evidence>
<evidence type="ECO:0000256" key="2">
    <source>
        <dbReference type="ARBA" id="ARBA00023002"/>
    </source>
</evidence>
<organism evidence="6 7">
    <name type="scientific">Pegethrix bostrychoides GSE-TBD4-15B</name>
    <dbReference type="NCBI Taxonomy" id="2839662"/>
    <lineage>
        <taxon>Bacteria</taxon>
        <taxon>Bacillati</taxon>
        <taxon>Cyanobacteriota</taxon>
        <taxon>Cyanophyceae</taxon>
        <taxon>Oculatellales</taxon>
        <taxon>Oculatellaceae</taxon>
        <taxon>Pegethrix</taxon>
    </lineage>
</organism>
<evidence type="ECO:0000259" key="4">
    <source>
        <dbReference type="Pfam" id="PF07731"/>
    </source>
</evidence>
<proteinExistence type="predicted"/>
<reference evidence="6" key="2">
    <citation type="journal article" date="2022" name="Microbiol. Resour. Announc.">
        <title>Metagenome Sequencing to Explore Phylogenomics of Terrestrial Cyanobacteria.</title>
        <authorList>
            <person name="Ward R.D."/>
            <person name="Stajich J.E."/>
            <person name="Johansen J.R."/>
            <person name="Huntemann M."/>
            <person name="Clum A."/>
            <person name="Foster B."/>
            <person name="Foster B."/>
            <person name="Roux S."/>
            <person name="Palaniappan K."/>
            <person name="Varghese N."/>
            <person name="Mukherjee S."/>
            <person name="Reddy T.B.K."/>
            <person name="Daum C."/>
            <person name="Copeland A."/>
            <person name="Chen I.A."/>
            <person name="Ivanova N.N."/>
            <person name="Kyrpides N.C."/>
            <person name="Shapiro N."/>
            <person name="Eloe-Fadrosh E.A."/>
            <person name="Pietrasiak N."/>
        </authorList>
    </citation>
    <scope>NUCLEOTIDE SEQUENCE</scope>
    <source>
        <strain evidence="6">GSE-TBD4-15B</strain>
    </source>
</reference>
<feature type="domain" description="Plastocyanin-like" evidence="4">
    <location>
        <begin position="396"/>
        <end position="502"/>
    </location>
</feature>
<evidence type="ECO:0000259" key="5">
    <source>
        <dbReference type="Pfam" id="PF07732"/>
    </source>
</evidence>
<feature type="domain" description="Plastocyanin-like" evidence="5">
    <location>
        <begin position="56"/>
        <end position="167"/>
    </location>
</feature>
<evidence type="ECO:0000259" key="3">
    <source>
        <dbReference type="Pfam" id="PF00394"/>
    </source>
</evidence>
<gene>
    <name evidence="6" type="ORF">KME07_12830</name>
</gene>
<dbReference type="CDD" id="cd13881">
    <property type="entry name" value="CuRO_2_McoC_like"/>
    <property type="match status" value="1"/>
</dbReference>
<dbReference type="Proteomes" id="UP000707356">
    <property type="component" value="Unassembled WGS sequence"/>
</dbReference>
<dbReference type="InterPro" id="IPR008972">
    <property type="entry name" value="Cupredoxin"/>
</dbReference>
<dbReference type="InterPro" id="IPR045087">
    <property type="entry name" value="Cu-oxidase_fam"/>
</dbReference>
<dbReference type="SUPFAM" id="SSF49503">
    <property type="entry name" value="Cupredoxins"/>
    <property type="match status" value="3"/>
</dbReference>
<dbReference type="PROSITE" id="PS00080">
    <property type="entry name" value="MULTICOPPER_OXIDASE2"/>
    <property type="match status" value="1"/>
</dbReference>
<dbReference type="GO" id="GO:0016491">
    <property type="term" value="F:oxidoreductase activity"/>
    <property type="evidence" value="ECO:0007669"/>
    <property type="project" value="UniProtKB-KW"/>
</dbReference>
<dbReference type="GO" id="GO:0005507">
    <property type="term" value="F:copper ion binding"/>
    <property type="evidence" value="ECO:0007669"/>
    <property type="project" value="InterPro"/>
</dbReference>
<comment type="caution">
    <text evidence="6">The sequence shown here is derived from an EMBL/GenBank/DDBJ whole genome shotgun (WGS) entry which is preliminary data.</text>
</comment>
<feature type="domain" description="Plastocyanin-like" evidence="3">
    <location>
        <begin position="197"/>
        <end position="297"/>
    </location>
</feature>
<evidence type="ECO:0000313" key="7">
    <source>
        <dbReference type="Proteomes" id="UP000707356"/>
    </source>
</evidence>
<dbReference type="PANTHER" id="PTHR11709:SF2">
    <property type="entry name" value="MULTICOPPER OXIDASE LPR1"/>
    <property type="match status" value="1"/>
</dbReference>
<dbReference type="CDD" id="cd13900">
    <property type="entry name" value="CuRO_3_Tth-MCO_like"/>
    <property type="match status" value="1"/>
</dbReference>
<name>A0A951PBL2_9CYAN</name>
<dbReference type="EMBL" id="JAHHHV010000067">
    <property type="protein sequence ID" value="MBW4466302.1"/>
    <property type="molecule type" value="Genomic_DNA"/>
</dbReference>
<dbReference type="InterPro" id="IPR006311">
    <property type="entry name" value="TAT_signal"/>
</dbReference>
<dbReference type="InterPro" id="IPR002355">
    <property type="entry name" value="Cu_oxidase_Cu_BS"/>
</dbReference>
<dbReference type="Gene3D" id="2.60.40.420">
    <property type="entry name" value="Cupredoxins - blue copper proteins"/>
    <property type="match status" value="3"/>
</dbReference>
<dbReference type="PROSITE" id="PS51318">
    <property type="entry name" value="TAT"/>
    <property type="match status" value="1"/>
</dbReference>
<keyword evidence="2" id="KW-0560">Oxidoreductase</keyword>
<dbReference type="Pfam" id="PF07732">
    <property type="entry name" value="Cu-oxidase_3"/>
    <property type="match status" value="1"/>
</dbReference>
<dbReference type="Pfam" id="PF07731">
    <property type="entry name" value="Cu-oxidase_2"/>
    <property type="match status" value="1"/>
</dbReference>
<evidence type="ECO:0000256" key="1">
    <source>
        <dbReference type="ARBA" id="ARBA00022723"/>
    </source>
</evidence>
<accession>A0A951PBL2</accession>
<dbReference type="InterPro" id="IPR011707">
    <property type="entry name" value="Cu-oxidase-like_N"/>
</dbReference>
<dbReference type="InterPro" id="IPR001117">
    <property type="entry name" value="Cu-oxidase_2nd"/>
</dbReference>
<sequence>MPHLNRRQFLTLSAGAAGTVLLPRCAGNQAATLASPNVITSQAGLLNVSLMARQDRYRIGGQEGQVMSYNGQIPGTRLEARPGDTVKIRFENQLPQATNLHYHGLHIPSTGNADNIFLSIPSNETLDYEFTISNNHPAGTFYYHPHLHGTVAEQIFAGLGGIFVVRGSLDEIPEIQAAQEEFLFLKDFSLDANGQIPTPGHMELMQGREGATLTVNGQINPSFSIPTGGLLRLRIVNASAARFYRLSLEDHPLYLIATDGGAITEPVELQELLLSPGERAEVLVKGDREPKQYRLLNLPYNRSGMGMMGEIGNMGSMGMMHSMNGMGRMGNASVTQSPQLLATLVYQDEVSPIPLPKQLIPVEALPEPTNTRRIELSMAMGTSGMGAGMSMGSGMGMQFLFNGKTFDMNRVDAAVKLGTVEDWELVNSDPDRMDHPFHLHVNSFQIISRNGQPDPYPAWKDTLIVRGNETVRIRIPFQDFAGRTVYHCHILDHEDLGMMGLVEMS</sequence>